<reference evidence="1 2" key="1">
    <citation type="journal article" date="2021" name="Elife">
        <title>Chloroplast acquisition without the gene transfer in kleptoplastic sea slugs, Plakobranchus ocellatus.</title>
        <authorList>
            <person name="Maeda T."/>
            <person name="Takahashi S."/>
            <person name="Yoshida T."/>
            <person name="Shimamura S."/>
            <person name="Takaki Y."/>
            <person name="Nagai Y."/>
            <person name="Toyoda A."/>
            <person name="Suzuki Y."/>
            <person name="Arimoto A."/>
            <person name="Ishii H."/>
            <person name="Satoh N."/>
            <person name="Nishiyama T."/>
            <person name="Hasebe M."/>
            <person name="Maruyama T."/>
            <person name="Minagawa J."/>
            <person name="Obokata J."/>
            <person name="Shigenobu S."/>
        </authorList>
    </citation>
    <scope>NUCLEOTIDE SEQUENCE [LARGE SCALE GENOMIC DNA]</scope>
</reference>
<evidence type="ECO:0000313" key="1">
    <source>
        <dbReference type="EMBL" id="GFO26342.1"/>
    </source>
</evidence>
<name>A0AAV4C4X4_9GAST</name>
<dbReference type="AlphaFoldDB" id="A0AAV4C4X4"/>
<gene>
    <name evidence="1" type="ORF">PoB_005284700</name>
</gene>
<protein>
    <submittedName>
        <fullName evidence="1">Sulfotransferase</fullName>
    </submittedName>
</protein>
<accession>A0AAV4C4X4</accession>
<keyword evidence="2" id="KW-1185">Reference proteome</keyword>
<dbReference type="Proteomes" id="UP000735302">
    <property type="component" value="Unassembled WGS sequence"/>
</dbReference>
<proteinExistence type="predicted"/>
<evidence type="ECO:0000313" key="2">
    <source>
        <dbReference type="Proteomes" id="UP000735302"/>
    </source>
</evidence>
<organism evidence="1 2">
    <name type="scientific">Plakobranchus ocellatus</name>
    <dbReference type="NCBI Taxonomy" id="259542"/>
    <lineage>
        <taxon>Eukaryota</taxon>
        <taxon>Metazoa</taxon>
        <taxon>Spiralia</taxon>
        <taxon>Lophotrochozoa</taxon>
        <taxon>Mollusca</taxon>
        <taxon>Gastropoda</taxon>
        <taxon>Heterobranchia</taxon>
        <taxon>Euthyneura</taxon>
        <taxon>Panpulmonata</taxon>
        <taxon>Sacoglossa</taxon>
        <taxon>Placobranchoidea</taxon>
        <taxon>Plakobranchidae</taxon>
        <taxon>Plakobranchus</taxon>
    </lineage>
</organism>
<comment type="caution">
    <text evidence="1">The sequence shown here is derived from an EMBL/GenBank/DDBJ whole genome shotgun (WGS) entry which is preliminary data.</text>
</comment>
<sequence>MSLQSKASGNINVRAEQGIRQHKCPCRVGHPATLMCVQSKASGNFNVRAEQGIRPVTTAPHYGHLKLASPVIQDEMFPARAVYPTSNLGSHGFVP</sequence>
<dbReference type="EMBL" id="BLXT01005820">
    <property type="protein sequence ID" value="GFO26342.1"/>
    <property type="molecule type" value="Genomic_DNA"/>
</dbReference>